<name>A0ABN2V1H5_9ACTN</name>
<comment type="caution">
    <text evidence="2">The sequence shown here is derived from an EMBL/GenBank/DDBJ whole genome shotgun (WGS) entry which is preliminary data.</text>
</comment>
<dbReference type="InterPro" id="IPR013216">
    <property type="entry name" value="Methyltransf_11"/>
</dbReference>
<evidence type="ECO:0000259" key="1">
    <source>
        <dbReference type="Pfam" id="PF08241"/>
    </source>
</evidence>
<dbReference type="Gene3D" id="3.40.50.150">
    <property type="entry name" value="Vaccinia Virus protein VP39"/>
    <property type="match status" value="1"/>
</dbReference>
<accession>A0ABN2V1H5</accession>
<dbReference type="SUPFAM" id="SSF53335">
    <property type="entry name" value="S-adenosyl-L-methionine-dependent methyltransferases"/>
    <property type="match status" value="1"/>
</dbReference>
<dbReference type="Pfam" id="PF08241">
    <property type="entry name" value="Methyltransf_11"/>
    <property type="match status" value="1"/>
</dbReference>
<dbReference type="RefSeq" id="WP_344668833.1">
    <property type="nucleotide sequence ID" value="NZ_BAAAQN010000040.1"/>
</dbReference>
<dbReference type="EMBL" id="BAAAQN010000040">
    <property type="protein sequence ID" value="GAA2046103.1"/>
    <property type="molecule type" value="Genomic_DNA"/>
</dbReference>
<organism evidence="2 3">
    <name type="scientific">Catenulispora yoronensis</name>
    <dbReference type="NCBI Taxonomy" id="450799"/>
    <lineage>
        <taxon>Bacteria</taxon>
        <taxon>Bacillati</taxon>
        <taxon>Actinomycetota</taxon>
        <taxon>Actinomycetes</taxon>
        <taxon>Catenulisporales</taxon>
        <taxon>Catenulisporaceae</taxon>
        <taxon>Catenulispora</taxon>
    </lineage>
</organism>
<feature type="domain" description="Methyltransferase type 11" evidence="1">
    <location>
        <begin position="360"/>
        <end position="451"/>
    </location>
</feature>
<evidence type="ECO:0000313" key="3">
    <source>
        <dbReference type="Proteomes" id="UP001500751"/>
    </source>
</evidence>
<keyword evidence="3" id="KW-1185">Reference proteome</keyword>
<protein>
    <recommendedName>
        <fullName evidence="1">Methyltransferase type 11 domain-containing protein</fullName>
    </recommendedName>
</protein>
<dbReference type="InterPro" id="IPR029063">
    <property type="entry name" value="SAM-dependent_MTases_sf"/>
</dbReference>
<gene>
    <name evidence="2" type="ORF">GCM10009839_57920</name>
</gene>
<sequence length="515" mass="55424">MPTSEMESVIGDGISFAESFNAFNAASPSGLVGAFWPLLESLWTDGTVRPAAYDAVAGLVSAFPAADGRRQALTALLLGLIAEAEGVDAATRNRIRGTVPGALELLAKHGDDEMLRSALLYLVEHFPEDADQTLAAAKGLNLTAEEASRLERSLSVPDVADKEGVLRVGRTFPAPTVWDIPADELPGVGGWASWLDLDEEKIKLVWVMDADSLRAVDGGRALWLAQERELAPYDPARTPTVSVPDPARFDVAAVVGGATPLAAAMRCPTCQGPITAVGSDAACAACEACEKTYPVGEEYLDFIPEVDDIYDPFVLPAYGRGIREAFLRLVGENWGAALTLDQEDAFLREHFVPAEGPIIDIGPDNGKTTKLFAEMFGADRIALVDQSGPMLRFVRGRAHGLTALRAMCYDMPFADHSVGAVNCWNVWQGASDKPSLITEMRRVLRPGGVFTFLAYRPSPNPVGRYFQQKLNIKTLDLYEPEALRAALDADGFDVSAYAEHGSGLMLVAARARELD</sequence>
<evidence type="ECO:0000313" key="2">
    <source>
        <dbReference type="EMBL" id="GAA2046103.1"/>
    </source>
</evidence>
<dbReference type="Proteomes" id="UP001500751">
    <property type="component" value="Unassembled WGS sequence"/>
</dbReference>
<reference evidence="2 3" key="1">
    <citation type="journal article" date="2019" name="Int. J. Syst. Evol. Microbiol.">
        <title>The Global Catalogue of Microorganisms (GCM) 10K type strain sequencing project: providing services to taxonomists for standard genome sequencing and annotation.</title>
        <authorList>
            <consortium name="The Broad Institute Genomics Platform"/>
            <consortium name="The Broad Institute Genome Sequencing Center for Infectious Disease"/>
            <person name="Wu L."/>
            <person name="Ma J."/>
        </authorList>
    </citation>
    <scope>NUCLEOTIDE SEQUENCE [LARGE SCALE GENOMIC DNA]</scope>
    <source>
        <strain evidence="2 3">JCM 16014</strain>
    </source>
</reference>
<proteinExistence type="predicted"/>